<reference evidence="1" key="1">
    <citation type="submission" date="2022-08" db="EMBL/GenBank/DDBJ databases">
        <authorList>
            <person name="Marques A."/>
        </authorList>
    </citation>
    <scope>NUCLEOTIDE SEQUENCE</scope>
    <source>
        <strain evidence="1">RhyPub2mFocal</strain>
        <tissue evidence="1">Leaves</tissue>
    </source>
</reference>
<evidence type="ECO:0000313" key="1">
    <source>
        <dbReference type="EMBL" id="KAJ4748928.1"/>
    </source>
</evidence>
<accession>A0AAV8C4D6</accession>
<keyword evidence="2" id="KW-1185">Reference proteome</keyword>
<protein>
    <submittedName>
        <fullName evidence="1">Acyl-CoA synthetase family protein</fullName>
    </submittedName>
</protein>
<dbReference type="Proteomes" id="UP001140206">
    <property type="component" value="Chromosome 5"/>
</dbReference>
<comment type="caution">
    <text evidence="1">The sequence shown here is derived from an EMBL/GenBank/DDBJ whole genome shotgun (WGS) entry which is preliminary data.</text>
</comment>
<name>A0AAV8C4D6_9POAL</name>
<dbReference type="AlphaFoldDB" id="A0AAV8C4D6"/>
<gene>
    <name evidence="1" type="ORF">LUZ62_083333</name>
</gene>
<dbReference type="PANTHER" id="PTHR48221">
    <property type="entry name" value="ACYL-COA SYNTHETASE FAMILY PROTEIN"/>
    <property type="match status" value="1"/>
</dbReference>
<proteinExistence type="predicted"/>
<dbReference type="PANTHER" id="PTHR48221:SF2">
    <property type="entry name" value="ACYL-COA SYNTHETASE FAMILY PROTEIN"/>
    <property type="match status" value="1"/>
</dbReference>
<evidence type="ECO:0000313" key="2">
    <source>
        <dbReference type="Proteomes" id="UP001140206"/>
    </source>
</evidence>
<dbReference type="EMBL" id="JAMFTS010000005">
    <property type="protein sequence ID" value="KAJ4748928.1"/>
    <property type="molecule type" value="Genomic_DNA"/>
</dbReference>
<organism evidence="1 2">
    <name type="scientific">Rhynchospora pubera</name>
    <dbReference type="NCBI Taxonomy" id="906938"/>
    <lineage>
        <taxon>Eukaryota</taxon>
        <taxon>Viridiplantae</taxon>
        <taxon>Streptophyta</taxon>
        <taxon>Embryophyta</taxon>
        <taxon>Tracheophyta</taxon>
        <taxon>Spermatophyta</taxon>
        <taxon>Magnoliopsida</taxon>
        <taxon>Liliopsida</taxon>
        <taxon>Poales</taxon>
        <taxon>Cyperaceae</taxon>
        <taxon>Cyperoideae</taxon>
        <taxon>Rhynchosporeae</taxon>
        <taxon>Rhynchospora</taxon>
    </lineage>
</organism>
<sequence length="626" mass="70840">MANLPEIMRLFSKLASDLEPSDPPSDGLSSLVASLNSDDADASGTRVLDAALSLMCFNSTEVFSSRIKCLLSTIISALSASASFHFQLRGFCSDGANPGFATVGSLISYNDCCQIIRLCGDVIERLKGHCEEHILHALSHAILKLAVSTSPFKEGKELISSDSEMRSIISQLKHNLPEETFPNKTEIPSRVFLWYLDPSILKSEISDILNEATHRPFICLRNEMHDRTAWRVLILCLISSPFAFMEIRSLLHYWFLETGFNNILELQIAIVCSILDVLLRPTRWGVQADMGLNYPSMYTYVPDNNRELLAILTGPISCATFLDLFSCVNSQTEHEALAETVDCNSSWALVINFPNWYFFATAILFHRDASEEYISKFIHGEIFSESIDKTKLLSAVCQYIAWISYPVEKSKFTSLAKQLSLLSESCVRNVKATSRRPSNITRSKNLRISKVNEFEKPSLTMWLKEFRRQCFDKNLLYNRIPLGILISCLDSLDQSESELLLHYATAGDILDPRNTSTVFLRNNSVSERQAIDGARFVLNLLDSIEELSMYIFKCDDARLLYLSRLRGKSGVYLFRCVKFLLELKNLDRGNMAELYARLVRWKDSGALHGCYEFESVLSGIRLKYCL</sequence>